<dbReference type="OrthoDB" id="9798864at2"/>
<evidence type="ECO:0000256" key="6">
    <source>
        <dbReference type="ARBA" id="ARBA00023004"/>
    </source>
</evidence>
<feature type="transmembrane region" description="Helical" evidence="9">
    <location>
        <begin position="219"/>
        <end position="239"/>
    </location>
</feature>
<evidence type="ECO:0000256" key="3">
    <source>
        <dbReference type="ARBA" id="ARBA00022692"/>
    </source>
</evidence>
<comment type="subcellular location">
    <subcellularLocation>
        <location evidence="1">Membrane</location>
    </subcellularLocation>
</comment>
<evidence type="ECO:0000256" key="10">
    <source>
        <dbReference type="SAM" id="SignalP"/>
    </source>
</evidence>
<keyword evidence="6 8" id="KW-0408">Iron</keyword>
<dbReference type="Proteomes" id="UP000054869">
    <property type="component" value="Unassembled WGS sequence"/>
</dbReference>
<feature type="binding site" description="covalent" evidence="8">
    <location>
        <position position="50"/>
    </location>
    <ligand>
        <name>heme c</name>
        <dbReference type="ChEBI" id="CHEBI:61717"/>
    </ligand>
</feature>
<dbReference type="InterPro" id="IPR002326">
    <property type="entry name" value="Cyt_c1"/>
</dbReference>
<evidence type="ECO:0000256" key="5">
    <source>
        <dbReference type="ARBA" id="ARBA00022989"/>
    </source>
</evidence>
<evidence type="ECO:0000256" key="4">
    <source>
        <dbReference type="ARBA" id="ARBA00022723"/>
    </source>
</evidence>
<dbReference type="GO" id="GO:0009055">
    <property type="term" value="F:electron transfer activity"/>
    <property type="evidence" value="ECO:0007669"/>
    <property type="project" value="InterPro"/>
</dbReference>
<keyword evidence="11" id="KW-0560">Oxidoreductase</keyword>
<dbReference type="GO" id="GO:0016491">
    <property type="term" value="F:oxidoreductase activity"/>
    <property type="evidence" value="ECO:0007669"/>
    <property type="project" value="UniProtKB-KW"/>
</dbReference>
<reference evidence="11 12" key="1">
    <citation type="submission" date="2015-11" db="EMBL/GenBank/DDBJ databases">
        <title>Genomic analysis of 38 Legionella species identifies large and diverse effector repertoires.</title>
        <authorList>
            <person name="Burstein D."/>
            <person name="Amaro F."/>
            <person name="Zusman T."/>
            <person name="Lifshitz Z."/>
            <person name="Cohen O."/>
            <person name="Gilbert J.A."/>
            <person name="Pupko T."/>
            <person name="Shuman H.A."/>
            <person name="Segal G."/>
        </authorList>
    </citation>
    <scope>NUCLEOTIDE SEQUENCE [LARGE SCALE GENOMIC DNA]</scope>
    <source>
        <strain evidence="11 12">ATCC 49751</strain>
    </source>
</reference>
<proteinExistence type="predicted"/>
<evidence type="ECO:0000313" key="11">
    <source>
        <dbReference type="EMBL" id="KTD22033.1"/>
    </source>
</evidence>
<keyword evidence="12" id="KW-1185">Reference proteome</keyword>
<dbReference type="GO" id="GO:0020037">
    <property type="term" value="F:heme binding"/>
    <property type="evidence" value="ECO:0007669"/>
    <property type="project" value="InterPro"/>
</dbReference>
<evidence type="ECO:0000256" key="1">
    <source>
        <dbReference type="ARBA" id="ARBA00004370"/>
    </source>
</evidence>
<keyword evidence="5 9" id="KW-1133">Transmembrane helix</keyword>
<organism evidence="11 12">
    <name type="scientific">Legionella lansingensis</name>
    <dbReference type="NCBI Taxonomy" id="45067"/>
    <lineage>
        <taxon>Bacteria</taxon>
        <taxon>Pseudomonadati</taxon>
        <taxon>Pseudomonadota</taxon>
        <taxon>Gammaproteobacteria</taxon>
        <taxon>Legionellales</taxon>
        <taxon>Legionellaceae</taxon>
        <taxon>Legionella</taxon>
    </lineage>
</organism>
<protein>
    <submittedName>
        <fullName evidence="11">Ubiquinol-cytochrome c reductase cytochrome c1 subunit</fullName>
        <ecNumber evidence="11">1.10.2.2</ecNumber>
    </submittedName>
</protein>
<name>A0A0W0VPG3_9GAMM</name>
<evidence type="ECO:0000256" key="9">
    <source>
        <dbReference type="SAM" id="Phobius"/>
    </source>
</evidence>
<dbReference type="STRING" id="45067.Llan_1296"/>
<feature type="binding site" description="covalent" evidence="8">
    <location>
        <position position="54"/>
    </location>
    <ligand>
        <name>heme c</name>
        <dbReference type="ChEBI" id="CHEBI:61717"/>
    </ligand>
</feature>
<dbReference type="SUPFAM" id="SSF46626">
    <property type="entry name" value="Cytochrome c"/>
    <property type="match status" value="1"/>
</dbReference>
<feature type="chain" id="PRO_5006915004" evidence="10">
    <location>
        <begin position="21"/>
        <end position="248"/>
    </location>
</feature>
<sequence length="248" mass="28280">MNKNPFYCLLGLMLTSLVWADTNVAMLPVHIDVQDPAKLQRGAKIYMNYCSGCHSLRYMRYNRMAKDLGLTTFAGDIDQDLLFNNLVFTSGKIHDPIQIAMPKTDAIQWFGVVPPDLSLTARERGPSWIYTYLKSFYVDKKRPFGTNNLLVPDVAMPNIFEPLIGQVEAVTEGQKPGAPISHLVLVKQGEMNSRQFDSTLEDLITFLTYVAEPARLERYHIGAIVLVFLFIFLIVAYQLKRVYWTKIH</sequence>
<comment type="caution">
    <text evidence="11">The sequence shown here is derived from an EMBL/GenBank/DDBJ whole genome shotgun (WGS) entry which is preliminary data.</text>
</comment>
<dbReference type="eggNOG" id="COG2857">
    <property type="taxonomic scope" value="Bacteria"/>
</dbReference>
<dbReference type="GO" id="GO:0046872">
    <property type="term" value="F:metal ion binding"/>
    <property type="evidence" value="ECO:0007669"/>
    <property type="project" value="UniProtKB-KW"/>
</dbReference>
<keyword evidence="3 9" id="KW-0812">Transmembrane</keyword>
<evidence type="ECO:0000256" key="2">
    <source>
        <dbReference type="ARBA" id="ARBA00022617"/>
    </source>
</evidence>
<dbReference type="PATRIC" id="fig|45067.4.peg.1358"/>
<accession>A0A0W0VPG3</accession>
<dbReference type="Pfam" id="PF02167">
    <property type="entry name" value="Cytochrom_C1"/>
    <property type="match status" value="1"/>
</dbReference>
<gene>
    <name evidence="11" type="primary">petC</name>
    <name evidence="11" type="ORF">Llan_1296</name>
</gene>
<keyword evidence="10" id="KW-0732">Signal</keyword>
<feature type="binding site" description="covalent" evidence="8">
    <location>
        <position position="53"/>
    </location>
    <ligand>
        <name>heme c</name>
        <dbReference type="ChEBI" id="CHEBI:61717"/>
    </ligand>
</feature>
<dbReference type="EC" id="1.10.2.2" evidence="11"/>
<dbReference type="AlphaFoldDB" id="A0A0W0VPG3"/>
<dbReference type="GO" id="GO:0016020">
    <property type="term" value="C:membrane"/>
    <property type="evidence" value="ECO:0007669"/>
    <property type="project" value="UniProtKB-SubCell"/>
</dbReference>
<dbReference type="EMBL" id="LNYI01000028">
    <property type="protein sequence ID" value="KTD22033.1"/>
    <property type="molecule type" value="Genomic_DNA"/>
</dbReference>
<dbReference type="PANTHER" id="PTHR10266:SF3">
    <property type="entry name" value="CYTOCHROME C1, HEME PROTEIN, MITOCHONDRIAL"/>
    <property type="match status" value="1"/>
</dbReference>
<keyword evidence="4 8" id="KW-0479">Metal-binding</keyword>
<feature type="signal peptide" evidence="10">
    <location>
        <begin position="1"/>
        <end position="20"/>
    </location>
</feature>
<evidence type="ECO:0000256" key="7">
    <source>
        <dbReference type="ARBA" id="ARBA00023136"/>
    </source>
</evidence>
<keyword evidence="2 8" id="KW-0349">Heme</keyword>
<comment type="cofactor">
    <cofactor evidence="8">
        <name>heme c</name>
        <dbReference type="ChEBI" id="CHEBI:61717"/>
    </cofactor>
    <text evidence="8">Binds 1 heme c group covalently per subunit.</text>
</comment>
<dbReference type="InterPro" id="IPR036909">
    <property type="entry name" value="Cyt_c-like_dom_sf"/>
</dbReference>
<dbReference type="PANTHER" id="PTHR10266">
    <property type="entry name" value="CYTOCHROME C1"/>
    <property type="match status" value="1"/>
</dbReference>
<evidence type="ECO:0000256" key="8">
    <source>
        <dbReference type="PIRSR" id="PIRSR602326-1"/>
    </source>
</evidence>
<keyword evidence="7 9" id="KW-0472">Membrane</keyword>
<dbReference type="Gene3D" id="1.10.760.10">
    <property type="entry name" value="Cytochrome c-like domain"/>
    <property type="match status" value="1"/>
</dbReference>
<evidence type="ECO:0000313" key="12">
    <source>
        <dbReference type="Proteomes" id="UP000054869"/>
    </source>
</evidence>